<evidence type="ECO:0000313" key="1">
    <source>
        <dbReference type="EMBL" id="OGZ65644.1"/>
    </source>
</evidence>
<comment type="caution">
    <text evidence="1">The sequence shown here is derived from an EMBL/GenBank/DDBJ whole genome shotgun (WGS) entry which is preliminary data.</text>
</comment>
<dbReference type="Proteomes" id="UP000178774">
    <property type="component" value="Unassembled WGS sequence"/>
</dbReference>
<dbReference type="EMBL" id="MHOP01000019">
    <property type="protein sequence ID" value="OGZ65644.1"/>
    <property type="molecule type" value="Genomic_DNA"/>
</dbReference>
<gene>
    <name evidence="1" type="ORF">A2822_03305</name>
</gene>
<dbReference type="InterPro" id="IPR029063">
    <property type="entry name" value="SAM-dependent_MTases_sf"/>
</dbReference>
<dbReference type="Gene3D" id="3.40.50.150">
    <property type="entry name" value="Vaccinia Virus protein VP39"/>
    <property type="match status" value="1"/>
</dbReference>
<sequence length="322" mass="36243">MKGKRVEVTPLFEKAKIDSHNIFITETKGMYPYKEKIEDNWAYYTAVGLKELNKIFEKENKNIIDIGIVGICSGVEGIAVLLIMKNTKKLIITDVDADILKGTVYNLKHAVPQSPIIFIPLVGSFCEPIEEKNYLVDFVHANIPNLPATGEEDLTKGAEKGTFLKPDLYQKYNPPLKFTQWALGAQYAYLQSAKKILRKDASVITELGGRVPISIVKDLFKECGLTFSEVIVGFKEQTEALIDFIGYSAFEKEYDVSFEFYKYEEGKSILKKNNIENPTVKISGEKIKKLLEPCKVSAQEALKLHKRGVAVGHTVHLFRGVN</sequence>
<proteinExistence type="predicted"/>
<evidence type="ECO:0000313" key="2">
    <source>
        <dbReference type="Proteomes" id="UP000178774"/>
    </source>
</evidence>
<reference evidence="1 2" key="1">
    <citation type="journal article" date="2016" name="Nat. Commun.">
        <title>Thousands of microbial genomes shed light on interconnected biogeochemical processes in an aquifer system.</title>
        <authorList>
            <person name="Anantharaman K."/>
            <person name="Brown C.T."/>
            <person name="Hug L.A."/>
            <person name="Sharon I."/>
            <person name="Castelle C.J."/>
            <person name="Probst A.J."/>
            <person name="Thomas B.C."/>
            <person name="Singh A."/>
            <person name="Wilkins M.J."/>
            <person name="Karaoz U."/>
            <person name="Brodie E.L."/>
            <person name="Williams K.H."/>
            <person name="Hubbard S.S."/>
            <person name="Banfield J.F."/>
        </authorList>
    </citation>
    <scope>NUCLEOTIDE SEQUENCE [LARGE SCALE GENOMIC DNA]</scope>
</reference>
<protein>
    <submittedName>
        <fullName evidence="1">Uncharacterized protein</fullName>
    </submittedName>
</protein>
<organism evidence="1 2">
    <name type="scientific">Candidatus Staskawiczbacteria bacterium RIFCSPHIGHO2_01_FULL_41_41</name>
    <dbReference type="NCBI Taxonomy" id="1802203"/>
    <lineage>
        <taxon>Bacteria</taxon>
        <taxon>Candidatus Staskawicziibacteriota</taxon>
    </lineage>
</organism>
<accession>A0A1G2HSY5</accession>
<dbReference type="SUPFAM" id="SSF53335">
    <property type="entry name" value="S-adenosyl-L-methionine-dependent methyltransferases"/>
    <property type="match status" value="1"/>
</dbReference>
<name>A0A1G2HSY5_9BACT</name>
<dbReference type="AlphaFoldDB" id="A0A1G2HSY5"/>